<accession>A0ABV5T499</accession>
<dbReference type="Proteomes" id="UP001589610">
    <property type="component" value="Unassembled WGS sequence"/>
</dbReference>
<evidence type="ECO:0000313" key="5">
    <source>
        <dbReference type="Proteomes" id="UP001589610"/>
    </source>
</evidence>
<proteinExistence type="predicted"/>
<sequence length="383" mass="42774">MVLSGLRREMVLAAIDEFDELGRDAFLKLYGYRPAIGYFLLHGGRRYDSKAIAGVAHRGVGGRPLRPDEFSGGSATVARVLGDLGFEVTEPGQTAEVPSVEELLRKVESLKPAVSPATGAQKRHQPLTLLWAIGRAAQGKPRLRRWESTYRELGRLIEEFGLEEDRPNPEFPVLWLHHHGLWDLPGHTDVPAASGRPAQQWMKERQPDSGLRPWAYEIVTDREDIRARIVVRLLSAYFHGVDHNRLLGRVGLDAISSPTSRREAVVERVIRDSLLADQVKRAHDFHCQICGDRLALHRGFYAEGAHIRPLGKPHNGPDEPGNLLCLCPNHHVLLDRGMVTIQADLTVTDTASGASLGDLRVTENHEISQDHLDYHRQVIAKRS</sequence>
<evidence type="ECO:0000259" key="3">
    <source>
        <dbReference type="Pfam" id="PF26345"/>
    </source>
</evidence>
<dbReference type="Pfam" id="PF26340">
    <property type="entry name" value="DNA-SBD_ScoMcrA"/>
    <property type="match status" value="1"/>
</dbReference>
<evidence type="ECO:0000259" key="1">
    <source>
        <dbReference type="Pfam" id="PF13391"/>
    </source>
</evidence>
<keyword evidence="4" id="KW-0255">Endonuclease</keyword>
<keyword evidence="5" id="KW-1185">Reference proteome</keyword>
<comment type="caution">
    <text evidence="4">The sequence shown here is derived from an EMBL/GenBank/DDBJ whole genome shotgun (WGS) entry which is preliminary data.</text>
</comment>
<dbReference type="InterPro" id="IPR058813">
    <property type="entry name" value="DNA-SBD_ScoMcrA"/>
</dbReference>
<name>A0ABV5T499_9ACTN</name>
<dbReference type="InterPro" id="IPR058807">
    <property type="entry name" value="ScoMcrA_N"/>
</dbReference>
<feature type="domain" description="ScoMcrA-like DNA sulfur-binding" evidence="2">
    <location>
        <begin position="101"/>
        <end position="254"/>
    </location>
</feature>
<dbReference type="CDD" id="cd00085">
    <property type="entry name" value="HNHc"/>
    <property type="match status" value="1"/>
</dbReference>
<feature type="domain" description="HNH nuclease" evidence="1">
    <location>
        <begin position="287"/>
        <end position="342"/>
    </location>
</feature>
<dbReference type="GO" id="GO:0004519">
    <property type="term" value="F:endonuclease activity"/>
    <property type="evidence" value="ECO:0007669"/>
    <property type="project" value="UniProtKB-KW"/>
</dbReference>
<feature type="domain" description="ScoMcrA-like N-terminal head" evidence="3">
    <location>
        <begin position="6"/>
        <end position="90"/>
    </location>
</feature>
<dbReference type="RefSeq" id="WP_386153094.1">
    <property type="nucleotide sequence ID" value="NZ_JBHMBS010000001.1"/>
</dbReference>
<reference evidence="4 5" key="1">
    <citation type="submission" date="2024-09" db="EMBL/GenBank/DDBJ databases">
        <authorList>
            <person name="Sun Q."/>
            <person name="Mori K."/>
        </authorList>
    </citation>
    <scope>NUCLEOTIDE SEQUENCE [LARGE SCALE GENOMIC DNA]</scope>
    <source>
        <strain evidence="4 5">JCM 3028</strain>
    </source>
</reference>
<dbReference type="Gene3D" id="1.10.30.50">
    <property type="match status" value="1"/>
</dbReference>
<gene>
    <name evidence="4" type="ORF">ACFFRH_00295</name>
</gene>
<keyword evidence="4" id="KW-0540">Nuclease</keyword>
<keyword evidence="4" id="KW-0378">Hydrolase</keyword>
<dbReference type="Pfam" id="PF13391">
    <property type="entry name" value="HNH_2"/>
    <property type="match status" value="1"/>
</dbReference>
<dbReference type="EMBL" id="JBHMBS010000001">
    <property type="protein sequence ID" value="MFB9673907.1"/>
    <property type="molecule type" value="Genomic_DNA"/>
</dbReference>
<evidence type="ECO:0000313" key="4">
    <source>
        <dbReference type="EMBL" id="MFB9673907.1"/>
    </source>
</evidence>
<evidence type="ECO:0000259" key="2">
    <source>
        <dbReference type="Pfam" id="PF26340"/>
    </source>
</evidence>
<organism evidence="4 5">
    <name type="scientific">Streptosporangium vulgare</name>
    <dbReference type="NCBI Taxonomy" id="46190"/>
    <lineage>
        <taxon>Bacteria</taxon>
        <taxon>Bacillati</taxon>
        <taxon>Actinomycetota</taxon>
        <taxon>Actinomycetes</taxon>
        <taxon>Streptosporangiales</taxon>
        <taxon>Streptosporangiaceae</taxon>
        <taxon>Streptosporangium</taxon>
    </lineage>
</organism>
<dbReference type="Pfam" id="PF26345">
    <property type="entry name" value="ScoMcrA_N"/>
    <property type="match status" value="1"/>
</dbReference>
<protein>
    <submittedName>
        <fullName evidence="4">HNH endonuclease</fullName>
    </submittedName>
</protein>
<dbReference type="InterPro" id="IPR003615">
    <property type="entry name" value="HNH_nuc"/>
</dbReference>